<sequence>MTAYFRRTGATAYTATDHTRGAWSADDQHVAPSLGLLTHLVEADRDARRDDGLVLGRLSFDILGTMPVAELETTTRVVRPGRTIELVEATLVHAGRAVVVLRAWLLEPRDTAEHAGTHHASLPAPDTWEVWRPSSLWDGAFLGSVEVRRDLAAPGRGRAWARTTLPVVDDADTSPLTRAASVWDVANGMAVRADPARVAFPNLDLTAHLHRQPRGEWVGFDTTVSFGGDGLGLTSSVLHDADGPVGTSAQVLTVRPF</sequence>
<comment type="caution">
    <text evidence="3">The sequence shown here is derived from an EMBL/GenBank/DDBJ whole genome shotgun (WGS) entry which is preliminary data.</text>
</comment>
<dbReference type="RefSeq" id="WP_315733598.1">
    <property type="nucleotide sequence ID" value="NZ_JAVYII010000005.1"/>
</dbReference>
<dbReference type="InterPro" id="IPR042171">
    <property type="entry name" value="Acyl-CoA_hotdog"/>
</dbReference>
<evidence type="ECO:0000259" key="2">
    <source>
        <dbReference type="Pfam" id="PF20789"/>
    </source>
</evidence>
<evidence type="ECO:0000313" key="4">
    <source>
        <dbReference type="Proteomes" id="UP001268542"/>
    </source>
</evidence>
<feature type="domain" description="Acyl-CoA thioesterase-like C-terminal" evidence="2">
    <location>
        <begin position="130"/>
        <end position="254"/>
    </location>
</feature>
<dbReference type="Pfam" id="PF20789">
    <property type="entry name" value="4HBT_3C"/>
    <property type="match status" value="1"/>
</dbReference>
<proteinExistence type="predicted"/>
<feature type="domain" description="Acyl-CoA thioesterase-like N-terminal HotDog" evidence="1">
    <location>
        <begin position="20"/>
        <end position="104"/>
    </location>
</feature>
<dbReference type="Pfam" id="PF13622">
    <property type="entry name" value="4HBT_3"/>
    <property type="match status" value="1"/>
</dbReference>
<protein>
    <submittedName>
        <fullName evidence="3">Thioesterase family protein</fullName>
    </submittedName>
</protein>
<name>A0ABU3PZ92_9ACTN</name>
<dbReference type="InterPro" id="IPR049450">
    <property type="entry name" value="ACOT8-like_C"/>
</dbReference>
<evidence type="ECO:0000313" key="3">
    <source>
        <dbReference type="EMBL" id="MDT9594117.1"/>
    </source>
</evidence>
<dbReference type="SUPFAM" id="SSF54637">
    <property type="entry name" value="Thioesterase/thiol ester dehydrase-isomerase"/>
    <property type="match status" value="1"/>
</dbReference>
<keyword evidence="4" id="KW-1185">Reference proteome</keyword>
<dbReference type="InterPro" id="IPR049449">
    <property type="entry name" value="TesB_ACOT8-like_N"/>
</dbReference>
<dbReference type="Proteomes" id="UP001268542">
    <property type="component" value="Unassembled WGS sequence"/>
</dbReference>
<organism evidence="3 4">
    <name type="scientific">Nocardioides imazamoxiresistens</name>
    <dbReference type="NCBI Taxonomy" id="3231893"/>
    <lineage>
        <taxon>Bacteria</taxon>
        <taxon>Bacillati</taxon>
        <taxon>Actinomycetota</taxon>
        <taxon>Actinomycetes</taxon>
        <taxon>Propionibacteriales</taxon>
        <taxon>Nocardioidaceae</taxon>
        <taxon>Nocardioides</taxon>
    </lineage>
</organism>
<accession>A0ABU3PZ92</accession>
<gene>
    <name evidence="3" type="ORF">RDV89_13625</name>
</gene>
<reference evidence="3 4" key="1">
    <citation type="submission" date="2023-08" db="EMBL/GenBank/DDBJ databases">
        <title>Nocardioides seae sp. nov., a bacterium isolated from a soil.</title>
        <authorList>
            <person name="Wang X."/>
        </authorList>
    </citation>
    <scope>NUCLEOTIDE SEQUENCE [LARGE SCALE GENOMIC DNA]</scope>
    <source>
        <strain evidence="3 4">YZH12</strain>
    </source>
</reference>
<evidence type="ECO:0000259" key="1">
    <source>
        <dbReference type="Pfam" id="PF13622"/>
    </source>
</evidence>
<dbReference type="Gene3D" id="2.40.160.210">
    <property type="entry name" value="Acyl-CoA thioesterase, double hotdog domain"/>
    <property type="match status" value="1"/>
</dbReference>
<dbReference type="EMBL" id="JAVYII010000005">
    <property type="protein sequence ID" value="MDT9594117.1"/>
    <property type="molecule type" value="Genomic_DNA"/>
</dbReference>
<dbReference type="InterPro" id="IPR029069">
    <property type="entry name" value="HotDog_dom_sf"/>
</dbReference>